<dbReference type="InterPro" id="IPR042213">
    <property type="entry name" value="NBD_C_sf"/>
</dbReference>
<evidence type="ECO:0000313" key="10">
    <source>
        <dbReference type="Proteomes" id="UP000185728"/>
    </source>
</evidence>
<evidence type="ECO:0000256" key="1">
    <source>
        <dbReference type="ARBA" id="ARBA00005715"/>
    </source>
</evidence>
<comment type="similarity">
    <text evidence="1">Belongs to the four-carbon acid sugar kinase family.</text>
</comment>
<dbReference type="Gene3D" id="3.40.50.10840">
    <property type="entry name" value="Putative sugar-binding, N-terminal domain"/>
    <property type="match status" value="1"/>
</dbReference>
<evidence type="ECO:0000256" key="4">
    <source>
        <dbReference type="ARBA" id="ARBA00022777"/>
    </source>
</evidence>
<dbReference type="Pfam" id="PF07005">
    <property type="entry name" value="SBD_N"/>
    <property type="match status" value="1"/>
</dbReference>
<dbReference type="SUPFAM" id="SSF142764">
    <property type="entry name" value="YgbK-like"/>
    <property type="match status" value="1"/>
</dbReference>
<accession>A0ABY1KN18</accession>
<comment type="caution">
    <text evidence="9">The sequence shown here is derived from an EMBL/GenBank/DDBJ whole genome shotgun (WGS) entry which is preliminary data.</text>
</comment>
<keyword evidence="4" id="KW-0418">Kinase</keyword>
<dbReference type="Gene3D" id="3.40.980.20">
    <property type="entry name" value="Four-carbon acid sugar kinase, nucleotide binding domain"/>
    <property type="match status" value="1"/>
</dbReference>
<dbReference type="RefSeq" id="WP_076454254.1">
    <property type="nucleotide sequence ID" value="NZ_FTOB01000002.1"/>
</dbReference>
<dbReference type="Pfam" id="PF17042">
    <property type="entry name" value="NBD_C"/>
    <property type="match status" value="1"/>
</dbReference>
<keyword evidence="2" id="KW-0808">Transferase</keyword>
<proteinExistence type="inferred from homology"/>
<keyword evidence="10" id="KW-1185">Reference proteome</keyword>
<evidence type="ECO:0000259" key="8">
    <source>
        <dbReference type="Pfam" id="PF17042"/>
    </source>
</evidence>
<dbReference type="InterPro" id="IPR037051">
    <property type="entry name" value="4-carb_acid_sugar_kinase_N_sf"/>
</dbReference>
<evidence type="ECO:0000259" key="7">
    <source>
        <dbReference type="Pfam" id="PF07005"/>
    </source>
</evidence>
<feature type="domain" description="Four-carbon acid sugar kinase N-terminal" evidence="7">
    <location>
        <begin position="34"/>
        <end position="267"/>
    </location>
</feature>
<dbReference type="InterPro" id="IPR010737">
    <property type="entry name" value="4-carb_acid_sugar_kinase_N"/>
</dbReference>
<evidence type="ECO:0000256" key="2">
    <source>
        <dbReference type="ARBA" id="ARBA00022679"/>
    </source>
</evidence>
<dbReference type="EMBL" id="FTOB01000002">
    <property type="protein sequence ID" value="SIS51817.1"/>
    <property type="molecule type" value="Genomic_DNA"/>
</dbReference>
<evidence type="ECO:0000256" key="5">
    <source>
        <dbReference type="ARBA" id="ARBA00022840"/>
    </source>
</evidence>
<gene>
    <name evidence="9" type="ORF">SAMN05421766_102526</name>
</gene>
<reference evidence="9 10" key="1">
    <citation type="submission" date="2017-01" db="EMBL/GenBank/DDBJ databases">
        <authorList>
            <person name="Varghese N."/>
            <person name="Submissions S."/>
        </authorList>
    </citation>
    <scope>NUCLEOTIDE SEQUENCE [LARGE SCALE GENOMIC DNA]</scope>
    <source>
        <strain evidence="9 10">DSM 2061</strain>
    </source>
</reference>
<dbReference type="InterPro" id="IPR031475">
    <property type="entry name" value="NBD_C"/>
</dbReference>
<organism evidence="9 10">
    <name type="scientific">Zobellia uliginosa</name>
    <dbReference type="NCBI Taxonomy" id="143224"/>
    <lineage>
        <taxon>Bacteria</taxon>
        <taxon>Pseudomonadati</taxon>
        <taxon>Bacteroidota</taxon>
        <taxon>Flavobacteriia</taxon>
        <taxon>Flavobacteriales</taxon>
        <taxon>Flavobacteriaceae</taxon>
        <taxon>Zobellia</taxon>
    </lineage>
</organism>
<name>A0ABY1KN18_9FLAO</name>
<evidence type="ECO:0000256" key="3">
    <source>
        <dbReference type="ARBA" id="ARBA00022741"/>
    </source>
</evidence>
<feature type="domain" description="Four-carbon acid sugar kinase nucleotide binding" evidence="8">
    <location>
        <begin position="291"/>
        <end position="452"/>
    </location>
</feature>
<evidence type="ECO:0000313" key="9">
    <source>
        <dbReference type="EMBL" id="SIS51817.1"/>
    </source>
</evidence>
<sequence length="461" mass="50659">MEQTAILRSITEGDALPGYERAILNALETSPKSIVVLDDDPTGTQTIYDIPVITEWTQEILERELADNRIFFILTNSRSLQAEEANTLAECIGQRLKIAADKLDKSVLVISRSDSTLRGHYPNEVEALIKGLGWKNTKQLLIPAFFEGGRYTFNDVHYVAEKQQFVPASETPFAQDNTFGYSSSNLKEYILEKYDHRISADEIGSISLSDLRASDLTKVQQTLASKQKTHFVVNATSYSDLQAIALSCLLHQGHVVFRSAASFVNALGGIAPKKCLEKGEVLKNEVTNGALTVVGSYVPKTTAQLNYLKNRSSALFLELNANLVFDKNAFYAQISDLTQQADKAIDKGQNVVIYTSRTIVKGTDKKESLAIVNEVANGLNTLIKQLRVRPRYILAKGGITSSDIATKGLGVKRAMVLGQVIKGVPVWQLGDESKFPNLPYIVFPGNVGDETAVAEVIKLLN</sequence>
<keyword evidence="3" id="KW-0547">Nucleotide-binding</keyword>
<protein>
    <submittedName>
        <fullName evidence="9">Uncharacterized conserved protein YgbK, DUF1537 family</fullName>
    </submittedName>
</protein>
<dbReference type="Proteomes" id="UP000185728">
    <property type="component" value="Unassembled WGS sequence"/>
</dbReference>
<evidence type="ECO:0000256" key="6">
    <source>
        <dbReference type="ARBA" id="ARBA00023277"/>
    </source>
</evidence>
<keyword evidence="6" id="KW-0119">Carbohydrate metabolism</keyword>
<keyword evidence="5" id="KW-0067">ATP-binding</keyword>